<gene>
    <name evidence="2" type="ORF">WDJ50_08755</name>
</gene>
<organism evidence="2">
    <name type="scientific">Deinococcus sp. VB142</name>
    <dbReference type="NCBI Taxonomy" id="3112952"/>
    <lineage>
        <taxon>Bacteria</taxon>
        <taxon>Thermotogati</taxon>
        <taxon>Deinococcota</taxon>
        <taxon>Deinococci</taxon>
        <taxon>Deinococcales</taxon>
        <taxon>Deinococcaceae</taxon>
        <taxon>Deinococcus</taxon>
    </lineage>
</organism>
<feature type="region of interest" description="Disordered" evidence="1">
    <location>
        <begin position="264"/>
        <end position="285"/>
    </location>
</feature>
<dbReference type="EMBL" id="CP149782">
    <property type="protein sequence ID" value="WYF43516.1"/>
    <property type="molecule type" value="Genomic_DNA"/>
</dbReference>
<evidence type="ECO:0000313" key="2">
    <source>
        <dbReference type="EMBL" id="WYF43516.1"/>
    </source>
</evidence>
<evidence type="ECO:0000256" key="1">
    <source>
        <dbReference type="SAM" id="MobiDB-lite"/>
    </source>
</evidence>
<protein>
    <recommendedName>
        <fullName evidence="3">VCBS repeat-containing protein</fullName>
    </recommendedName>
</protein>
<accession>A0AAU6PZL0</accession>
<dbReference type="RefSeq" id="WP_339094259.1">
    <property type="nucleotide sequence ID" value="NZ_CP149782.1"/>
</dbReference>
<sequence length="285" mass="31457">MTHRLTRFLLTVTVISLCFLGFGGVGEAKPNDLALLHNPLAPAIRQTFTPAERASLNTLIQTLNRHRTAAIDTALGGSACGPLQPRDALLTITAPFRTRHPERLEVVLACAGDHGAVTLSFTRSGQRTTYLLPPELNVGGRWRFTGAYTLRDINQDGRRELALVRSGQGYTYDQRSIIVLQFSGSQIQQLGSFDVWQRERLSPTKTTTRASLLWVQKGPAPVLFAQDYALHNGWQKVGFRRVPWQKATVTFLNLETRGEGMGVEGCAEGTACSPSRSRTKWRGPS</sequence>
<evidence type="ECO:0008006" key="3">
    <source>
        <dbReference type="Google" id="ProtNLM"/>
    </source>
</evidence>
<reference evidence="2" key="1">
    <citation type="submission" date="2024-03" db="EMBL/GenBank/DDBJ databases">
        <title>Deinococcus weizhi sp. nov., isolated from human skin.</title>
        <authorList>
            <person name="Wei Z."/>
            <person name="Tian F."/>
            <person name="Yang C."/>
            <person name="Xin L.T."/>
            <person name="Wen Z.J."/>
            <person name="Lan K.C."/>
            <person name="Yu L."/>
            <person name="Zhe W."/>
            <person name="Dan F.D."/>
            <person name="Jun W."/>
            <person name="Rui Z."/>
            <person name="Yong X.J."/>
            <person name="Ting Y."/>
            <person name="Wei X."/>
            <person name="Xu Z.G."/>
            <person name="Xin Z."/>
            <person name="Dong F.G."/>
            <person name="Ni X.M."/>
            <person name="Zheng M.G."/>
            <person name="Chun Y."/>
            <person name="Qian W.X."/>
        </authorList>
    </citation>
    <scope>NUCLEOTIDE SEQUENCE</scope>
    <source>
        <strain evidence="2">VB142</strain>
    </source>
</reference>
<dbReference type="AlphaFoldDB" id="A0AAU6PZL0"/>
<proteinExistence type="predicted"/>
<name>A0AAU6PZL0_9DEIO</name>